<protein>
    <submittedName>
        <fullName evidence="1">Uncharacterized protein</fullName>
    </submittedName>
</protein>
<reference evidence="1 2" key="1">
    <citation type="submission" date="2017-09" db="EMBL/GenBank/DDBJ databases">
        <title>Metagenomic Analysis Reveals Denitrifying Candidatus Accumulibacter and Flanking Population as a Source of N2O.</title>
        <authorList>
            <person name="Gao H."/>
            <person name="Mao Y."/>
            <person name="Zhao X."/>
            <person name="Liu W.-T."/>
            <person name="Zhang T."/>
            <person name="Wells G."/>
        </authorList>
    </citation>
    <scope>NUCLEOTIDE SEQUENCE [LARGE SCALE GENOMIC DNA]</scope>
    <source>
        <strain evidence="1">CANDO_2_IC</strain>
    </source>
</reference>
<name>A0A6A7RZ22_9PROT</name>
<evidence type="ECO:0000313" key="2">
    <source>
        <dbReference type="Proteomes" id="UP000342300"/>
    </source>
</evidence>
<sequence length="161" mass="18026">MISEGVAKANRKLNNLRYEPWEFNDTAGNLLISPVVDAIDQSCFIVADITYLNPNVVYEIGFSIGRSRRCFLVRHTGTDGDKKIARDVGIFDTLGFEPYETADELTNTLTAYVDPAPLPFSAQLDRRAPVYVVEPPTKGGIATVMTSRLKKARYKYRSFNP</sequence>
<dbReference type="EMBL" id="PDHS01000575">
    <property type="protein sequence ID" value="MQM32629.1"/>
    <property type="molecule type" value="Genomic_DNA"/>
</dbReference>
<gene>
    <name evidence="1" type="ORF">CRU78_19910</name>
</gene>
<evidence type="ECO:0000313" key="1">
    <source>
        <dbReference type="EMBL" id="MQM32629.1"/>
    </source>
</evidence>
<proteinExistence type="predicted"/>
<dbReference type="AlphaFoldDB" id="A0A6A7RZ22"/>
<feature type="non-terminal residue" evidence="1">
    <location>
        <position position="161"/>
    </location>
</feature>
<dbReference type="Proteomes" id="UP000342300">
    <property type="component" value="Unassembled WGS sequence"/>
</dbReference>
<comment type="caution">
    <text evidence="1">The sequence shown here is derived from an EMBL/GenBank/DDBJ whole genome shotgun (WGS) entry which is preliminary data.</text>
</comment>
<organism evidence="1 2">
    <name type="scientific">Candidatus Accumulibacter phosphatis</name>
    <dbReference type="NCBI Taxonomy" id="327160"/>
    <lineage>
        <taxon>Bacteria</taxon>
        <taxon>Pseudomonadati</taxon>
        <taxon>Pseudomonadota</taxon>
        <taxon>Betaproteobacteria</taxon>
        <taxon>Candidatus Accumulibacter</taxon>
    </lineage>
</organism>
<accession>A0A6A7RZ22</accession>